<dbReference type="Proteomes" id="UP000019487">
    <property type="component" value="Unassembled WGS sequence"/>
</dbReference>
<reference evidence="2 3" key="1">
    <citation type="journal article" date="2014" name="Genome Announc.">
        <title>Draft genome sequence of Sclerotinia borealis, a psychrophilic plant pathogenic fungus.</title>
        <authorList>
            <person name="Mardanov A.V."/>
            <person name="Beletsky A.V."/>
            <person name="Kadnikov V.V."/>
            <person name="Ignatov A.N."/>
            <person name="Ravin N.V."/>
        </authorList>
    </citation>
    <scope>NUCLEOTIDE SEQUENCE [LARGE SCALE GENOMIC DNA]</scope>
    <source>
        <strain evidence="3">F-4157</strain>
    </source>
</reference>
<evidence type="ECO:0000313" key="2">
    <source>
        <dbReference type="EMBL" id="ESZ94969.1"/>
    </source>
</evidence>
<dbReference type="AlphaFoldDB" id="W9CJX8"/>
<feature type="compositionally biased region" description="Low complexity" evidence="1">
    <location>
        <begin position="115"/>
        <end position="130"/>
    </location>
</feature>
<name>W9CJX8_SCLBF</name>
<feature type="compositionally biased region" description="Basic and acidic residues" evidence="1">
    <location>
        <begin position="86"/>
        <end position="99"/>
    </location>
</feature>
<keyword evidence="3" id="KW-1185">Reference proteome</keyword>
<dbReference type="OrthoDB" id="5226533at2759"/>
<evidence type="ECO:0000313" key="3">
    <source>
        <dbReference type="Proteomes" id="UP000019487"/>
    </source>
</evidence>
<proteinExistence type="predicted"/>
<sequence length="161" mass="16801">MTSPFPTNAGASMDASGITVEIKALAMSGQENFVPAAEEASQASHSFLLLAPSTSTGYPVAPLFKLPGVMTPRQWVDQTRGALELEGEKGVGDGEDGRAKSLGAVDQGLAKVSRSESMSSEASNSTTSSSVGTQKGMSSMRFLKLGPVHFDEGDWSEEVVE</sequence>
<organism evidence="2 3">
    <name type="scientific">Sclerotinia borealis (strain F-4128)</name>
    <dbReference type="NCBI Taxonomy" id="1432307"/>
    <lineage>
        <taxon>Eukaryota</taxon>
        <taxon>Fungi</taxon>
        <taxon>Dikarya</taxon>
        <taxon>Ascomycota</taxon>
        <taxon>Pezizomycotina</taxon>
        <taxon>Leotiomycetes</taxon>
        <taxon>Helotiales</taxon>
        <taxon>Sclerotiniaceae</taxon>
        <taxon>Sclerotinia</taxon>
    </lineage>
</organism>
<protein>
    <submittedName>
        <fullName evidence="2">Uncharacterized protein</fullName>
    </submittedName>
</protein>
<accession>W9CJX8</accession>
<comment type="caution">
    <text evidence="2">The sequence shown here is derived from an EMBL/GenBank/DDBJ whole genome shotgun (WGS) entry which is preliminary data.</text>
</comment>
<dbReference type="HOGENOM" id="CLU_1651881_0_0_1"/>
<gene>
    <name evidence="2" type="ORF">SBOR_4652</name>
</gene>
<evidence type="ECO:0000256" key="1">
    <source>
        <dbReference type="SAM" id="MobiDB-lite"/>
    </source>
</evidence>
<dbReference type="EMBL" id="AYSA01000215">
    <property type="protein sequence ID" value="ESZ94969.1"/>
    <property type="molecule type" value="Genomic_DNA"/>
</dbReference>
<feature type="region of interest" description="Disordered" evidence="1">
    <location>
        <begin position="86"/>
        <end position="135"/>
    </location>
</feature>